<organism evidence="1 2">
    <name type="scientific">Caenorhabditis angaria</name>
    <dbReference type="NCBI Taxonomy" id="860376"/>
    <lineage>
        <taxon>Eukaryota</taxon>
        <taxon>Metazoa</taxon>
        <taxon>Ecdysozoa</taxon>
        <taxon>Nematoda</taxon>
        <taxon>Chromadorea</taxon>
        <taxon>Rhabditida</taxon>
        <taxon>Rhabditina</taxon>
        <taxon>Rhabditomorpha</taxon>
        <taxon>Rhabditoidea</taxon>
        <taxon>Rhabditidae</taxon>
        <taxon>Peloderinae</taxon>
        <taxon>Caenorhabditis</taxon>
    </lineage>
</organism>
<sequence length="289" mass="34086">MVPREPLTLQILCNRKVMGQLTDIYLRRVLKEPELPTLNALFFCQILRELLRNSTAFIIKSARINPEGNGIFRVNYEIDPPTSIDESDEYKESRLTDAFAFLNSKQITKQKYLEIVESLGKLNDENQQILDSQKQILEIGDEKSIEKYKSIFSFSPSSNSKMESKEALPLQIICNAKMMFQLVDVYLRRVLMEPELPTRETLFVCETVHKLTFNAKTRENYGFLCEWYKSFLREIDYTDFPSIREDNTFDVREMAMFMREMNQKGFVVYNKREELPKHLTTLAFYIQRT</sequence>
<proteinExistence type="predicted"/>
<gene>
    <name evidence="1" type="ORF">CAMP_LOCUS19225</name>
</gene>
<evidence type="ECO:0000313" key="1">
    <source>
        <dbReference type="EMBL" id="CAI5456588.1"/>
    </source>
</evidence>
<comment type="caution">
    <text evidence="1">The sequence shown here is derived from an EMBL/GenBank/DDBJ whole genome shotgun (WGS) entry which is preliminary data.</text>
</comment>
<evidence type="ECO:0000313" key="2">
    <source>
        <dbReference type="Proteomes" id="UP001152747"/>
    </source>
</evidence>
<keyword evidence="2" id="KW-1185">Reference proteome</keyword>
<dbReference type="EMBL" id="CANHGI010000006">
    <property type="protein sequence ID" value="CAI5456588.1"/>
    <property type="molecule type" value="Genomic_DNA"/>
</dbReference>
<accession>A0A9P1J457</accession>
<dbReference type="AlphaFoldDB" id="A0A9P1J457"/>
<dbReference type="Proteomes" id="UP001152747">
    <property type="component" value="Unassembled WGS sequence"/>
</dbReference>
<reference evidence="1" key="1">
    <citation type="submission" date="2022-11" db="EMBL/GenBank/DDBJ databases">
        <authorList>
            <person name="Kikuchi T."/>
        </authorList>
    </citation>
    <scope>NUCLEOTIDE SEQUENCE</scope>
    <source>
        <strain evidence="1">PS1010</strain>
    </source>
</reference>
<name>A0A9P1J457_9PELO</name>
<protein>
    <submittedName>
        <fullName evidence="1">Uncharacterized protein</fullName>
    </submittedName>
</protein>